<evidence type="ECO:0000256" key="1">
    <source>
        <dbReference type="SAM" id="MobiDB-lite"/>
    </source>
</evidence>
<dbReference type="Gene3D" id="1.20.120.1630">
    <property type="match status" value="1"/>
</dbReference>
<organism evidence="3 4">
    <name type="scientific">Aquincola agrisoli</name>
    <dbReference type="NCBI Taxonomy" id="3119538"/>
    <lineage>
        <taxon>Bacteria</taxon>
        <taxon>Pseudomonadati</taxon>
        <taxon>Pseudomonadota</taxon>
        <taxon>Betaproteobacteria</taxon>
        <taxon>Burkholderiales</taxon>
        <taxon>Sphaerotilaceae</taxon>
        <taxon>Aquincola</taxon>
    </lineage>
</organism>
<keyword evidence="2" id="KW-1133">Transmembrane helix</keyword>
<dbReference type="GO" id="GO:0016020">
    <property type="term" value="C:membrane"/>
    <property type="evidence" value="ECO:0007669"/>
    <property type="project" value="TreeGrafter"/>
</dbReference>
<feature type="region of interest" description="Disordered" evidence="1">
    <location>
        <begin position="260"/>
        <end position="282"/>
    </location>
</feature>
<dbReference type="InterPro" id="IPR010721">
    <property type="entry name" value="UstE-like"/>
</dbReference>
<sequence>MVQAALVGLVLAAGLAALTWLASLVRRDASLVDRVWSLMIAAPAVAYVVMLTQAGAPGDEGGGSRGAWMLAVLLAWAVRLAAYVTWRNWGHGEDRRYQAIRARNQPGFGLRSLYLVFGLQAVLAWVVSAPLLVGAASPSALGPLDAAGLALAVFGLVFEAVGDAQMARFQADPAHRGQVMDRGLWAYTRHPNYFGEACVWWGLWLAAVSGAGWAGAWSIVSPLLMTVLLLKVSGVSLLEQDIADRRPAYRDYVARTNAFFPGPPRRSAPGATPHPAKKGPLP</sequence>
<reference evidence="3 4" key="1">
    <citation type="submission" date="2024-02" db="EMBL/GenBank/DDBJ databases">
        <title>Genome sequence of Aquincola sp. MAHUQ-54.</title>
        <authorList>
            <person name="Huq M.A."/>
        </authorList>
    </citation>
    <scope>NUCLEOTIDE SEQUENCE [LARGE SCALE GENOMIC DNA]</scope>
    <source>
        <strain evidence="3 4">MAHUQ-54</strain>
    </source>
</reference>
<dbReference type="Proteomes" id="UP001336250">
    <property type="component" value="Unassembled WGS sequence"/>
</dbReference>
<feature type="transmembrane region" description="Helical" evidence="2">
    <location>
        <begin position="140"/>
        <end position="161"/>
    </location>
</feature>
<evidence type="ECO:0000313" key="4">
    <source>
        <dbReference type="Proteomes" id="UP001336250"/>
    </source>
</evidence>
<protein>
    <submittedName>
        <fullName evidence="3">DUF1295 domain-containing protein</fullName>
    </submittedName>
</protein>
<gene>
    <name evidence="3" type="ORF">V4F39_18435</name>
</gene>
<keyword evidence="4" id="KW-1185">Reference proteome</keyword>
<dbReference type="PROSITE" id="PS50244">
    <property type="entry name" value="S5A_REDUCTASE"/>
    <property type="match status" value="1"/>
</dbReference>
<dbReference type="AlphaFoldDB" id="A0AAW9QJW5"/>
<dbReference type="PANTHER" id="PTHR32251">
    <property type="entry name" value="3-OXO-5-ALPHA-STEROID 4-DEHYDROGENASE"/>
    <property type="match status" value="1"/>
</dbReference>
<keyword evidence="2" id="KW-0812">Transmembrane</keyword>
<dbReference type="Pfam" id="PF06966">
    <property type="entry name" value="DUF1295"/>
    <property type="match status" value="1"/>
</dbReference>
<feature type="transmembrane region" description="Helical" evidence="2">
    <location>
        <begin position="66"/>
        <end position="86"/>
    </location>
</feature>
<dbReference type="EMBL" id="JAZIBG010000036">
    <property type="protein sequence ID" value="MEF7615899.1"/>
    <property type="molecule type" value="Genomic_DNA"/>
</dbReference>
<accession>A0AAW9QJW5</accession>
<dbReference type="PANTHER" id="PTHR32251:SF17">
    <property type="entry name" value="STEROID 5-ALPHA REDUCTASE C-TERMINAL DOMAIN-CONTAINING PROTEIN"/>
    <property type="match status" value="1"/>
</dbReference>
<keyword evidence="2" id="KW-0472">Membrane</keyword>
<feature type="transmembrane region" description="Helical" evidence="2">
    <location>
        <begin position="6"/>
        <end position="23"/>
    </location>
</feature>
<comment type="caution">
    <text evidence="3">The sequence shown here is derived from an EMBL/GenBank/DDBJ whole genome shotgun (WGS) entry which is preliminary data.</text>
</comment>
<feature type="transmembrane region" description="Helical" evidence="2">
    <location>
        <begin position="107"/>
        <end position="128"/>
    </location>
</feature>
<feature type="transmembrane region" description="Helical" evidence="2">
    <location>
        <begin position="35"/>
        <end position="54"/>
    </location>
</feature>
<name>A0AAW9QJW5_9BURK</name>
<evidence type="ECO:0000313" key="3">
    <source>
        <dbReference type="EMBL" id="MEF7615899.1"/>
    </source>
</evidence>
<feature type="transmembrane region" description="Helical" evidence="2">
    <location>
        <begin position="193"/>
        <end position="213"/>
    </location>
</feature>
<proteinExistence type="predicted"/>
<dbReference type="RefSeq" id="WP_332291572.1">
    <property type="nucleotide sequence ID" value="NZ_JAZIBG010000036.1"/>
</dbReference>
<evidence type="ECO:0000256" key="2">
    <source>
        <dbReference type="SAM" id="Phobius"/>
    </source>
</evidence>